<proteinExistence type="predicted"/>
<dbReference type="AlphaFoldDB" id="A0A9W9PWN5"/>
<feature type="region of interest" description="Disordered" evidence="1">
    <location>
        <begin position="46"/>
        <end position="88"/>
    </location>
</feature>
<evidence type="ECO:0000256" key="1">
    <source>
        <dbReference type="SAM" id="MobiDB-lite"/>
    </source>
</evidence>
<gene>
    <name evidence="2" type="ORF">N7476_005892</name>
</gene>
<name>A0A9W9PWN5_9EURO</name>
<feature type="compositionally biased region" description="Polar residues" evidence="1">
    <location>
        <begin position="46"/>
        <end position="59"/>
    </location>
</feature>
<dbReference type="EMBL" id="JAPZBO010000005">
    <property type="protein sequence ID" value="KAJ5315585.1"/>
    <property type="molecule type" value="Genomic_DNA"/>
</dbReference>
<protein>
    <submittedName>
        <fullName evidence="2">Uncharacterized protein</fullName>
    </submittedName>
</protein>
<sequence length="332" mass="38073">MFYPPDEVADRRPSITDGIAVDHGPVSDEIQKEMLPNSCIVDLIESNSSGDVETRSSVQEDYDPPYAGNDHPPRGHPSGSTEEEDENIEGRVEDNTMLWVFKDRLDVAEAQQGLRRAMLENDKALCWDFIQRLDQLSAIQVWPFEIGDEFNLNATIAPIKEAYVGGTLKWQPNKVTYWSRGRQLCKPRKLDWGEFMRFCNDNKGREGFWVKEGPTLEAVRRMVVTAGTMQIGGGHLFLYDPETTLKLLWKSHRWENSFLSKAGTRMMDFDRRDRLRQLPQQKRFKSGYSGISTKKRLPPILGLYTTKVVNGKPVVQYCRVVDIELFGKKLPE</sequence>
<evidence type="ECO:0000313" key="2">
    <source>
        <dbReference type="EMBL" id="KAJ5315585.1"/>
    </source>
</evidence>
<feature type="region of interest" description="Disordered" evidence="1">
    <location>
        <begin position="1"/>
        <end position="26"/>
    </location>
</feature>
<accession>A0A9W9PWN5</accession>
<organism evidence="2 3">
    <name type="scientific">Penicillium atrosanguineum</name>
    <dbReference type="NCBI Taxonomy" id="1132637"/>
    <lineage>
        <taxon>Eukaryota</taxon>
        <taxon>Fungi</taxon>
        <taxon>Dikarya</taxon>
        <taxon>Ascomycota</taxon>
        <taxon>Pezizomycotina</taxon>
        <taxon>Eurotiomycetes</taxon>
        <taxon>Eurotiomycetidae</taxon>
        <taxon>Eurotiales</taxon>
        <taxon>Aspergillaceae</taxon>
        <taxon>Penicillium</taxon>
    </lineage>
</organism>
<reference evidence="2" key="1">
    <citation type="submission" date="2022-12" db="EMBL/GenBank/DDBJ databases">
        <authorList>
            <person name="Petersen C."/>
        </authorList>
    </citation>
    <scope>NUCLEOTIDE SEQUENCE</scope>
    <source>
        <strain evidence="2">IBT 21472</strain>
    </source>
</reference>
<keyword evidence="3" id="KW-1185">Reference proteome</keyword>
<reference evidence="2" key="2">
    <citation type="journal article" date="2023" name="IMA Fungus">
        <title>Comparative genomic study of the Penicillium genus elucidates a diverse pangenome and 15 lateral gene transfer events.</title>
        <authorList>
            <person name="Petersen C."/>
            <person name="Sorensen T."/>
            <person name="Nielsen M.R."/>
            <person name="Sondergaard T.E."/>
            <person name="Sorensen J.L."/>
            <person name="Fitzpatrick D.A."/>
            <person name="Frisvad J.C."/>
            <person name="Nielsen K.L."/>
        </authorList>
    </citation>
    <scope>NUCLEOTIDE SEQUENCE</scope>
    <source>
        <strain evidence="2">IBT 21472</strain>
    </source>
</reference>
<comment type="caution">
    <text evidence="2">The sequence shown here is derived from an EMBL/GenBank/DDBJ whole genome shotgun (WGS) entry which is preliminary data.</text>
</comment>
<evidence type="ECO:0000313" key="3">
    <source>
        <dbReference type="Proteomes" id="UP001147746"/>
    </source>
</evidence>
<dbReference type="Proteomes" id="UP001147746">
    <property type="component" value="Unassembled WGS sequence"/>
</dbReference>